<keyword evidence="5" id="KW-0812">Transmembrane</keyword>
<dbReference type="GO" id="GO:0050660">
    <property type="term" value="F:flavin adenine dinucleotide binding"/>
    <property type="evidence" value="ECO:0007669"/>
    <property type="project" value="InterPro"/>
</dbReference>
<sequence>MMKKVAVIGAGPSGITAIKNFADQGFEVTAFERCEGVGGNWRFNDPSGHSSVFETTHIISSKYTSYYEDYPFPEGTSDYPSHKELLSYFNGYAQKFNLLPLIKFGTEVLSCQQSINNTWQIRWKQIATGKESVDSYDGLVVCNGHHHEPRYPNYPGEFTGEYIHSHNYKKASPFKDKKVLVIGGGNSACDVAVETARVSKSTAISWRRGYYLIPKFMFGLTTDIYAKQSRWLPKFIRYPLMRLTLEWIQGKNQDIGLPKVENDVMATHPTVNSELYDAIRHGKVKPFSDIMNFDGKTVHFKDGISQDFDVVIACTGFRIKHKFFDKALINFESGPVPLLHKMIPEKIKNLYFIGLFQPLGCIWPGAELQSKLAAKHLAGLWSPQKPIGELINQELSNPDVAQLSTPRHTITVDDFSFRYRLKKELDTAH</sequence>
<dbReference type="GO" id="GO:0050661">
    <property type="term" value="F:NADP binding"/>
    <property type="evidence" value="ECO:0007669"/>
    <property type="project" value="InterPro"/>
</dbReference>
<evidence type="ECO:0000256" key="2">
    <source>
        <dbReference type="ARBA" id="ARBA00004389"/>
    </source>
</evidence>
<keyword evidence="10" id="KW-0560">Oxidoreductase</keyword>
<evidence type="ECO:0000256" key="10">
    <source>
        <dbReference type="ARBA" id="ARBA00023002"/>
    </source>
</evidence>
<keyword evidence="9" id="KW-1133">Transmembrane helix</keyword>
<dbReference type="Proteomes" id="UP000252147">
    <property type="component" value="Unassembled WGS sequence"/>
</dbReference>
<gene>
    <name evidence="13" type="ORF">DBW97_04230</name>
</gene>
<evidence type="ECO:0000256" key="11">
    <source>
        <dbReference type="ARBA" id="ARBA00023033"/>
    </source>
</evidence>
<reference evidence="13 14" key="1">
    <citation type="journal article" date="2018" name="Microbiome">
        <title>Fine metagenomic profile of the Mediterranean stratified and mixed water columns revealed by assembly and recruitment.</title>
        <authorList>
            <person name="Haro-Moreno J.M."/>
            <person name="Lopez-Perez M."/>
            <person name="De La Torre J.R."/>
            <person name="Picazo A."/>
            <person name="Camacho A."/>
            <person name="Rodriguez-Valera F."/>
        </authorList>
    </citation>
    <scope>NUCLEOTIDE SEQUENCE [LARGE SCALE GENOMIC DNA]</scope>
    <source>
        <strain evidence="13">MED-G83</strain>
    </source>
</reference>
<evidence type="ECO:0000313" key="14">
    <source>
        <dbReference type="Proteomes" id="UP000252147"/>
    </source>
</evidence>
<dbReference type="AlphaFoldDB" id="A0A368BKA8"/>
<evidence type="ECO:0000256" key="4">
    <source>
        <dbReference type="ARBA" id="ARBA00022630"/>
    </source>
</evidence>
<evidence type="ECO:0000313" key="13">
    <source>
        <dbReference type="EMBL" id="RCL37749.1"/>
    </source>
</evidence>
<comment type="similarity">
    <text evidence="3">Belongs to the FMO family.</text>
</comment>
<dbReference type="SUPFAM" id="SSF51905">
    <property type="entry name" value="FAD/NAD(P)-binding domain"/>
    <property type="match status" value="2"/>
</dbReference>
<organism evidence="13 14">
    <name type="scientific">SAR86 cluster bacterium</name>
    <dbReference type="NCBI Taxonomy" id="2030880"/>
    <lineage>
        <taxon>Bacteria</taxon>
        <taxon>Pseudomonadati</taxon>
        <taxon>Pseudomonadota</taxon>
        <taxon>Gammaproteobacteria</taxon>
        <taxon>SAR86 cluster</taxon>
    </lineage>
</organism>
<accession>A0A368BKA8</accession>
<dbReference type="InterPro" id="IPR050346">
    <property type="entry name" value="FMO-like"/>
</dbReference>
<dbReference type="PIRSF" id="PIRSF000332">
    <property type="entry name" value="FMO"/>
    <property type="match status" value="1"/>
</dbReference>
<protein>
    <submittedName>
        <fullName evidence="13">Monooxygenase</fullName>
    </submittedName>
</protein>
<dbReference type="FunFam" id="3.50.50.60:FF:000159">
    <property type="entry name" value="Dimethylaniline monooxygenase [N-oxide-forming]"/>
    <property type="match status" value="1"/>
</dbReference>
<dbReference type="PRINTS" id="PR00370">
    <property type="entry name" value="FMOXYGENASE"/>
</dbReference>
<dbReference type="PANTHER" id="PTHR23023">
    <property type="entry name" value="DIMETHYLANILINE MONOOXYGENASE"/>
    <property type="match status" value="1"/>
</dbReference>
<proteinExistence type="inferred from homology"/>
<keyword evidence="4" id="KW-0285">Flavoprotein</keyword>
<evidence type="ECO:0000256" key="6">
    <source>
        <dbReference type="ARBA" id="ARBA00022824"/>
    </source>
</evidence>
<comment type="caution">
    <text evidence="13">The sequence shown here is derived from an EMBL/GenBank/DDBJ whole genome shotgun (WGS) entry which is preliminary data.</text>
</comment>
<dbReference type="Pfam" id="PF00743">
    <property type="entry name" value="FMO-like"/>
    <property type="match status" value="1"/>
</dbReference>
<dbReference type="GO" id="GO:0004499">
    <property type="term" value="F:N,N-dimethylaniline monooxygenase activity"/>
    <property type="evidence" value="ECO:0007669"/>
    <property type="project" value="InterPro"/>
</dbReference>
<dbReference type="InterPro" id="IPR020946">
    <property type="entry name" value="Flavin_mOase-like"/>
</dbReference>
<keyword evidence="7" id="KW-0274">FAD</keyword>
<keyword evidence="8" id="KW-0521">NADP</keyword>
<dbReference type="Gene3D" id="3.50.50.60">
    <property type="entry name" value="FAD/NAD(P)-binding domain"/>
    <property type="match status" value="1"/>
</dbReference>
<evidence type="ECO:0000256" key="1">
    <source>
        <dbReference type="ARBA" id="ARBA00001974"/>
    </source>
</evidence>
<evidence type="ECO:0000256" key="12">
    <source>
        <dbReference type="ARBA" id="ARBA00023136"/>
    </source>
</evidence>
<comment type="subcellular location">
    <subcellularLocation>
        <location evidence="2">Endoplasmic reticulum membrane</location>
        <topology evidence="2">Single-pass membrane protein</topology>
    </subcellularLocation>
</comment>
<keyword evidence="12" id="KW-0472">Membrane</keyword>
<name>A0A368BKA8_9GAMM</name>
<evidence type="ECO:0000256" key="3">
    <source>
        <dbReference type="ARBA" id="ARBA00009183"/>
    </source>
</evidence>
<evidence type="ECO:0000256" key="5">
    <source>
        <dbReference type="ARBA" id="ARBA00022692"/>
    </source>
</evidence>
<keyword evidence="6" id="KW-0256">Endoplasmic reticulum</keyword>
<dbReference type="InterPro" id="IPR000960">
    <property type="entry name" value="Flavin_mOase"/>
</dbReference>
<keyword evidence="11 13" id="KW-0503">Monooxygenase</keyword>
<evidence type="ECO:0000256" key="9">
    <source>
        <dbReference type="ARBA" id="ARBA00022989"/>
    </source>
</evidence>
<comment type="cofactor">
    <cofactor evidence="1">
        <name>FAD</name>
        <dbReference type="ChEBI" id="CHEBI:57692"/>
    </cofactor>
</comment>
<evidence type="ECO:0000256" key="8">
    <source>
        <dbReference type="ARBA" id="ARBA00022857"/>
    </source>
</evidence>
<dbReference type="EMBL" id="QOPD01000007">
    <property type="protein sequence ID" value="RCL37749.1"/>
    <property type="molecule type" value="Genomic_DNA"/>
</dbReference>
<dbReference type="InterPro" id="IPR036188">
    <property type="entry name" value="FAD/NAD-bd_sf"/>
</dbReference>
<evidence type="ECO:0000256" key="7">
    <source>
        <dbReference type="ARBA" id="ARBA00022827"/>
    </source>
</evidence>